<comment type="caution">
    <text evidence="1">The sequence shown here is derived from an EMBL/GenBank/DDBJ whole genome shotgun (WGS) entry which is preliminary data.</text>
</comment>
<proteinExistence type="predicted"/>
<evidence type="ECO:0000313" key="1">
    <source>
        <dbReference type="EMBL" id="KAK7476271.1"/>
    </source>
</evidence>
<dbReference type="AlphaFoldDB" id="A0ABD0JMU2"/>
<organism evidence="1 2">
    <name type="scientific">Batillaria attramentaria</name>
    <dbReference type="NCBI Taxonomy" id="370345"/>
    <lineage>
        <taxon>Eukaryota</taxon>
        <taxon>Metazoa</taxon>
        <taxon>Spiralia</taxon>
        <taxon>Lophotrochozoa</taxon>
        <taxon>Mollusca</taxon>
        <taxon>Gastropoda</taxon>
        <taxon>Caenogastropoda</taxon>
        <taxon>Sorbeoconcha</taxon>
        <taxon>Cerithioidea</taxon>
        <taxon>Batillariidae</taxon>
        <taxon>Batillaria</taxon>
    </lineage>
</organism>
<name>A0ABD0JMU2_9CAEN</name>
<feature type="non-terminal residue" evidence="1">
    <location>
        <position position="61"/>
    </location>
</feature>
<dbReference type="EMBL" id="JACVVK020000380">
    <property type="protein sequence ID" value="KAK7476271.1"/>
    <property type="molecule type" value="Genomic_DNA"/>
</dbReference>
<protein>
    <submittedName>
        <fullName evidence="1">Uncharacterized protein</fullName>
    </submittedName>
</protein>
<gene>
    <name evidence="1" type="ORF">BaRGS_00032464</name>
</gene>
<keyword evidence="2" id="KW-1185">Reference proteome</keyword>
<reference evidence="1 2" key="1">
    <citation type="journal article" date="2023" name="Sci. Data">
        <title>Genome assembly of the Korean intertidal mud-creeper Batillaria attramentaria.</title>
        <authorList>
            <person name="Patra A.K."/>
            <person name="Ho P.T."/>
            <person name="Jun S."/>
            <person name="Lee S.J."/>
            <person name="Kim Y."/>
            <person name="Won Y.J."/>
        </authorList>
    </citation>
    <scope>NUCLEOTIDE SEQUENCE [LARGE SCALE GENOMIC DNA]</scope>
    <source>
        <strain evidence="1">Wonlab-2016</strain>
    </source>
</reference>
<dbReference type="Proteomes" id="UP001519460">
    <property type="component" value="Unassembled WGS sequence"/>
</dbReference>
<feature type="non-terminal residue" evidence="1">
    <location>
        <position position="1"/>
    </location>
</feature>
<accession>A0ABD0JMU2</accession>
<evidence type="ECO:0000313" key="2">
    <source>
        <dbReference type="Proteomes" id="UP001519460"/>
    </source>
</evidence>
<sequence length="61" mass="6639">LFGIDPSQVAEIVSEMAATLEANHTDAACEAKCRQVVPHIAIHHDNMTALMNEFCPLTCQT</sequence>